<organism evidence="1 2">
    <name type="scientific">Luteibacter yeojuensis</name>
    <dbReference type="NCBI Taxonomy" id="345309"/>
    <lineage>
        <taxon>Bacteria</taxon>
        <taxon>Pseudomonadati</taxon>
        <taxon>Pseudomonadota</taxon>
        <taxon>Gammaproteobacteria</taxon>
        <taxon>Lysobacterales</taxon>
        <taxon>Rhodanobacteraceae</taxon>
        <taxon>Luteibacter</taxon>
    </lineage>
</organism>
<name>A0A0F3KWI8_9GAMM</name>
<protein>
    <submittedName>
        <fullName evidence="1">Uncharacterized protein</fullName>
    </submittedName>
</protein>
<evidence type="ECO:0000313" key="2">
    <source>
        <dbReference type="Proteomes" id="UP000033651"/>
    </source>
</evidence>
<keyword evidence="2" id="KW-1185">Reference proteome</keyword>
<comment type="caution">
    <text evidence="1">The sequence shown here is derived from an EMBL/GenBank/DDBJ whole genome shotgun (WGS) entry which is preliminary data.</text>
</comment>
<gene>
    <name evidence="1" type="ORF">VI08_08585</name>
</gene>
<dbReference type="EMBL" id="JZRB01000016">
    <property type="protein sequence ID" value="KJV35332.1"/>
    <property type="molecule type" value="Genomic_DNA"/>
</dbReference>
<dbReference type="RefSeq" id="WP_045829146.1">
    <property type="nucleotide sequence ID" value="NZ_JZRB01000016.1"/>
</dbReference>
<dbReference type="OrthoDB" id="5958178at2"/>
<reference evidence="1 2" key="1">
    <citation type="submission" date="2015-03" db="EMBL/GenBank/DDBJ databases">
        <title>Draft genome sequence of Luteibacter yeojuensis strain SU11.</title>
        <authorList>
            <person name="Sulaiman J."/>
            <person name="Priya K."/>
            <person name="Chan K.-G."/>
        </authorList>
    </citation>
    <scope>NUCLEOTIDE SEQUENCE [LARGE SCALE GENOMIC DNA]</scope>
    <source>
        <strain evidence="1 2">SU11</strain>
    </source>
</reference>
<evidence type="ECO:0000313" key="1">
    <source>
        <dbReference type="EMBL" id="KJV35332.1"/>
    </source>
</evidence>
<dbReference type="AlphaFoldDB" id="A0A0F3KWI8"/>
<dbReference type="PATRIC" id="fig|345309.4.peg.933"/>
<accession>A0A0F3KWI8</accession>
<dbReference type="Proteomes" id="UP000033651">
    <property type="component" value="Unassembled WGS sequence"/>
</dbReference>
<proteinExistence type="predicted"/>
<sequence>MKHELLVLRSLLVASLLVCGLILGNMLTYKGAPVQLAHAAQPAPNALGMVTAPACALPPDGIVCPLSAS</sequence>